<dbReference type="Pfam" id="PF12951">
    <property type="entry name" value="PATR"/>
    <property type="match status" value="5"/>
</dbReference>
<keyword evidence="6" id="KW-1185">Reference proteome</keyword>
<evidence type="ECO:0000256" key="3">
    <source>
        <dbReference type="SAM" id="Phobius"/>
    </source>
</evidence>
<evidence type="ECO:0000256" key="1">
    <source>
        <dbReference type="ARBA" id="ARBA00022729"/>
    </source>
</evidence>
<dbReference type="Proteomes" id="UP000295722">
    <property type="component" value="Unassembled WGS sequence"/>
</dbReference>
<feature type="transmembrane region" description="Helical" evidence="3">
    <location>
        <begin position="54"/>
        <end position="75"/>
    </location>
</feature>
<reference evidence="5 6" key="1">
    <citation type="submission" date="2019-03" db="EMBL/GenBank/DDBJ databases">
        <title>Paraburkholderia sp. 4M-K11, isolated from subtropical forest soil.</title>
        <authorList>
            <person name="Gao Z.-H."/>
            <person name="Qiu L.-H."/>
        </authorList>
    </citation>
    <scope>NUCLEOTIDE SEQUENCE [LARGE SCALE GENOMIC DNA]</scope>
    <source>
        <strain evidence="5 6">4M-K11</strain>
    </source>
</reference>
<evidence type="ECO:0000313" key="5">
    <source>
        <dbReference type="EMBL" id="TDG26436.1"/>
    </source>
</evidence>
<dbReference type="InterPro" id="IPR024973">
    <property type="entry name" value="ESPR"/>
</dbReference>
<keyword evidence="3" id="KW-0812">Transmembrane</keyword>
<dbReference type="NCBIfam" id="TIGR02601">
    <property type="entry name" value="autotrns_rpt"/>
    <property type="match status" value="3"/>
</dbReference>
<evidence type="ECO:0000259" key="4">
    <source>
        <dbReference type="PROSITE" id="PS51208"/>
    </source>
</evidence>
<comment type="caution">
    <text evidence="5">The sequence shown here is derived from an EMBL/GenBank/DDBJ whole genome shotgun (WGS) entry which is preliminary data.</text>
</comment>
<dbReference type="Gene3D" id="2.40.128.130">
    <property type="entry name" value="Autotransporter beta-domain"/>
    <property type="match status" value="1"/>
</dbReference>
<proteinExistence type="predicted"/>
<feature type="region of interest" description="Disordered" evidence="2">
    <location>
        <begin position="147"/>
        <end position="169"/>
    </location>
</feature>
<gene>
    <name evidence="5" type="ORF">EYW47_03575</name>
</gene>
<feature type="compositionally biased region" description="Gly residues" evidence="2">
    <location>
        <begin position="154"/>
        <end position="169"/>
    </location>
</feature>
<keyword evidence="3" id="KW-1133">Transmembrane helix</keyword>
<evidence type="ECO:0000256" key="2">
    <source>
        <dbReference type="SAM" id="MobiDB-lite"/>
    </source>
</evidence>
<keyword evidence="1" id="KW-0732">Signal</keyword>
<feature type="domain" description="Autotransporter" evidence="4">
    <location>
        <begin position="1154"/>
        <end position="1428"/>
    </location>
</feature>
<evidence type="ECO:0000313" key="6">
    <source>
        <dbReference type="Proteomes" id="UP000295722"/>
    </source>
</evidence>
<dbReference type="InterPro" id="IPR005546">
    <property type="entry name" value="Autotransporte_beta"/>
</dbReference>
<dbReference type="Pfam" id="PF03797">
    <property type="entry name" value="Autotransporter"/>
    <property type="match status" value="1"/>
</dbReference>
<dbReference type="InterPro" id="IPR013425">
    <property type="entry name" value="Autotrns_rpt"/>
</dbReference>
<dbReference type="Pfam" id="PF13018">
    <property type="entry name" value="ESPR"/>
    <property type="match status" value="1"/>
</dbReference>
<dbReference type="EMBL" id="SMRP01000001">
    <property type="protein sequence ID" value="TDG26436.1"/>
    <property type="molecule type" value="Genomic_DNA"/>
</dbReference>
<dbReference type="InterPro" id="IPR011050">
    <property type="entry name" value="Pectin_lyase_fold/virulence"/>
</dbReference>
<dbReference type="SUPFAM" id="SSF103515">
    <property type="entry name" value="Autotransporter"/>
    <property type="match status" value="1"/>
</dbReference>
<feature type="region of interest" description="Disordered" evidence="2">
    <location>
        <begin position="1072"/>
        <end position="1112"/>
    </location>
</feature>
<accession>A0A4R5MHQ3</accession>
<dbReference type="SUPFAM" id="SSF51126">
    <property type="entry name" value="Pectin lyase-like"/>
    <property type="match status" value="2"/>
</dbReference>
<name>A0A4R5MHQ3_9BURK</name>
<feature type="compositionally biased region" description="Low complexity" evidence="2">
    <location>
        <begin position="1073"/>
        <end position="1106"/>
    </location>
</feature>
<dbReference type="PROSITE" id="PS51208">
    <property type="entry name" value="AUTOTRANSPORTER"/>
    <property type="match status" value="1"/>
</dbReference>
<protein>
    <submittedName>
        <fullName evidence="5">Autotransporter domain-containing protein</fullName>
    </submittedName>
</protein>
<dbReference type="OrthoDB" id="8767398at2"/>
<keyword evidence="3" id="KW-0472">Membrane</keyword>
<dbReference type="RefSeq" id="WP_133193481.1">
    <property type="nucleotide sequence ID" value="NZ_JBHUCW010000001.1"/>
</dbReference>
<dbReference type="SMART" id="SM00869">
    <property type="entry name" value="Autotransporter"/>
    <property type="match status" value="1"/>
</dbReference>
<organism evidence="5 6">
    <name type="scientific">Paraburkholderia silviterrae</name>
    <dbReference type="NCBI Taxonomy" id="2528715"/>
    <lineage>
        <taxon>Bacteria</taxon>
        <taxon>Pseudomonadati</taxon>
        <taxon>Pseudomonadota</taxon>
        <taxon>Betaproteobacteria</taxon>
        <taxon>Burkholderiales</taxon>
        <taxon>Burkholderiaceae</taxon>
        <taxon>Paraburkholderia</taxon>
    </lineage>
</organism>
<dbReference type="InterPro" id="IPR036709">
    <property type="entry name" value="Autotransporte_beta_dom_sf"/>
</dbReference>
<sequence>MNRFYRVVWNTSTGAWQAVTELARTTGKRGVQSARVAHAVFDPLESAKRFLRPALLACPAVLLFALSGTNAWAVVASTTYNVAGGLGMGGAPGTLGAGGGGTTFTGYSGGGGTWLGSSANAQGAGGALPGSPGGAGTAAWTTSEGTTTVTNDAVGGGGGGGAGAPGPVAGNGGNGGNGIVINGATAGGLTIQPGVVVAGGGGGGGGSDGMMFLPGVSGGAGGAGGIGIQVLSAASDASITLGSGAWVTGAGGGGGGNTGIGGGQAGAGGAGGIGISANGVSIVSNGGKITGGDGASGGAGGAGGTAISGNGLSVTNTAGSTISGGNGASATVGVVFIVGPIASGNGGNGGNALAGNDMTVVNSGTISGGTGANGTALPFPFPLGGAGGTGGAGVIGNNLTITNNTSGVIQGAAGGTGASSGAGIVGSSLTITNDGIISGGTSGGVQASAIDFTGGTNALTIGTNSVINGIVELGAGVSATIGSTQSGATLGPITLDDSASQVNFAGTTLNVNGAISGMGQVSVLPSAEVTLSAQNPYTGATTIDAGGTLALTGVGSIENSSLVDDLGTLDLTNVTGSASLTRFVGSGNVVLGSNSLTITNATAGDTFSGTIGGSGNVSLTAGSEALAGVNTYTGATNILQGATLALTGNGSIASSQAVDVEGTFDVSNSAAAAVKSLSSTGTTGTVVLGSRTLTLTGSSAAATYGGAITGAGGVTVSGGTQTFTGANTYSGGTTLTGGALVVNADSGLGAATGALTLNGGTLRWGSAFALAATRALTLGAQGGTFDTNGHAGSIAQAIAGTGALTKIGAGTLTLSGVNAYTGATSILGGTLALAGAGSIASSSIVSDYGTFDISATTNGTTVAGLVGTGNVVLGARNLNVVNGSTTFDGSVSGTGQILKQGSGQLILNGNSSAFTNTTDISGGTLEVGDIDHTNAVLGGDANVVGTGTLRGHGTILGNVTNSGTVAPGGSIGTLTVNGNYTQASTATLSIEVSPTAASQLKVNGSATLNGVLAITYDPGTYSATQYTVVSAAKGVSGQFTHVTGTLQNGANLGTLTSSVAYDANGVDLVLANSTSTPTTPATPTTPTSTTSTTAAPTSTAPTTTTPNDPPAPTTPVVIAPSDTSIYTALGTATVLNAQDASAALLERAGNARAAAGASPAAWIDATGTQTKVGGSAGEPGFQANRYGFLAGAEHRLGDYTLGFAGGYSHTDLDESGTGDSGSVDTLRAAFYGSRWLGPVDVAATVGYGVDFLSQKRPFVGVGTAQGDHIGQEFTTGAQASLPLTLGSFVLTPRVGLRYAYFHANGFGESGAGGQDLQVGTDNVHSLQPYAEVTLDKTFGDALRPVNVQLRLGYAHELLDAGRAVSVASQDGTIFTAPGTSLPRGYLTTGIRVSMQPMKNLDVSLGYDALINTTHASAQAGSLQATYRF</sequence>